<dbReference type="PANTHER" id="PTHR37815">
    <property type="entry name" value="UPF0397 PROTEIN BC_2624-RELATED"/>
    <property type="match status" value="1"/>
</dbReference>
<reference evidence="4 5" key="1">
    <citation type="submission" date="2020-11" db="EMBL/GenBank/DDBJ databases">
        <title>Fusibacter basophilias sp. nov.</title>
        <authorList>
            <person name="Qiu D."/>
        </authorList>
    </citation>
    <scope>NUCLEOTIDE SEQUENCE [LARGE SCALE GENOMIC DNA]</scope>
    <source>
        <strain evidence="4 5">Q10-2</strain>
    </source>
</reference>
<keyword evidence="3" id="KW-0472">Membrane</keyword>
<organism evidence="4 5">
    <name type="scientific">Fusibacter ferrireducens</name>
    <dbReference type="NCBI Taxonomy" id="2785058"/>
    <lineage>
        <taxon>Bacteria</taxon>
        <taxon>Bacillati</taxon>
        <taxon>Bacillota</taxon>
        <taxon>Clostridia</taxon>
        <taxon>Eubacteriales</taxon>
        <taxon>Eubacteriales Family XII. Incertae Sedis</taxon>
        <taxon>Fusibacter</taxon>
    </lineage>
</organism>
<feature type="transmembrane region" description="Helical" evidence="3">
    <location>
        <begin position="218"/>
        <end position="235"/>
    </location>
</feature>
<feature type="transmembrane region" description="Helical" evidence="3">
    <location>
        <begin position="41"/>
        <end position="66"/>
    </location>
</feature>
<keyword evidence="1 3" id="KW-0812">Transmembrane</keyword>
<evidence type="ECO:0000256" key="1">
    <source>
        <dbReference type="ARBA" id="ARBA00022692"/>
    </source>
</evidence>
<gene>
    <name evidence="4" type="ORF">ISU02_13260</name>
</gene>
<dbReference type="Pfam" id="PF07155">
    <property type="entry name" value="ECF-ribofla_trS"/>
    <property type="match status" value="1"/>
</dbReference>
<feature type="transmembrane region" description="Helical" evidence="3">
    <location>
        <begin position="183"/>
        <end position="212"/>
    </location>
</feature>
<keyword evidence="2 3" id="KW-1133">Transmembrane helix</keyword>
<sequence length="250" mass="27384">MRNNLKIMIYTALMTAFVFITTFIIKIPIPFTNGYIHAGDMCIFISGILLGPWYGAFAAGVGSMFADLLGGYVHWAIPTLIIKGVMGFIVGYFASEKRNQKHILAGTLSIWFIALIGFVLSIKGADINFLASNVDELAGVENVVLAISKLNYQLLGVAIIIPLITVIFYLLKDKYGITFSQLSGMIIAGLWMVLGYYVTAGIMYGSFIIPIFSLPWNIIQFVTGIALGFIILAGLKKANVSYVSLHHSHQ</sequence>
<proteinExistence type="predicted"/>
<feature type="transmembrane region" description="Helical" evidence="3">
    <location>
        <begin position="72"/>
        <end position="94"/>
    </location>
</feature>
<dbReference type="Proteomes" id="UP000614200">
    <property type="component" value="Unassembled WGS sequence"/>
</dbReference>
<evidence type="ECO:0000313" key="4">
    <source>
        <dbReference type="EMBL" id="MBF4694083.1"/>
    </source>
</evidence>
<comment type="caution">
    <text evidence="4">The sequence shown here is derived from an EMBL/GenBank/DDBJ whole genome shotgun (WGS) entry which is preliminary data.</text>
</comment>
<protein>
    <submittedName>
        <fullName evidence="4">ECF transporter S component</fullName>
    </submittedName>
</protein>
<dbReference type="InterPro" id="IPR009825">
    <property type="entry name" value="ECF_substrate-spec-like"/>
</dbReference>
<evidence type="ECO:0000256" key="3">
    <source>
        <dbReference type="SAM" id="Phobius"/>
    </source>
</evidence>
<feature type="transmembrane region" description="Helical" evidence="3">
    <location>
        <begin position="152"/>
        <end position="171"/>
    </location>
</feature>
<dbReference type="PANTHER" id="PTHR37815:SF3">
    <property type="entry name" value="UPF0397 PROTEIN SPR0429"/>
    <property type="match status" value="1"/>
</dbReference>
<dbReference type="EMBL" id="JADKNH010000007">
    <property type="protein sequence ID" value="MBF4694083.1"/>
    <property type="molecule type" value="Genomic_DNA"/>
</dbReference>
<name>A0ABR9ZV83_9FIRM</name>
<keyword evidence="5" id="KW-1185">Reference proteome</keyword>
<feature type="transmembrane region" description="Helical" evidence="3">
    <location>
        <begin position="103"/>
        <end position="122"/>
    </location>
</feature>
<accession>A0ABR9ZV83</accession>
<feature type="transmembrane region" description="Helical" evidence="3">
    <location>
        <begin position="7"/>
        <end position="29"/>
    </location>
</feature>
<evidence type="ECO:0000256" key="2">
    <source>
        <dbReference type="ARBA" id="ARBA00022989"/>
    </source>
</evidence>
<evidence type="ECO:0000313" key="5">
    <source>
        <dbReference type="Proteomes" id="UP000614200"/>
    </source>
</evidence>
<dbReference type="Gene3D" id="1.10.1760.20">
    <property type="match status" value="1"/>
</dbReference>